<gene>
    <name evidence="5" type="ordered locus">SCATT_p05530</name>
</gene>
<dbReference type="Proteomes" id="UP000007842">
    <property type="component" value="Plasmid pSCATT"/>
</dbReference>
<feature type="domain" description="ABC transporter" evidence="4">
    <location>
        <begin position="11"/>
        <end position="235"/>
    </location>
</feature>
<protein>
    <submittedName>
        <fullName evidence="5">Putative ABC transporter ATP-binding subunit</fullName>
    </submittedName>
</protein>
<dbReference type="RefSeq" id="WP_014151627.1">
    <property type="nucleotide sequence ID" value="NC_016113.1"/>
</dbReference>
<dbReference type="KEGG" id="sct:SCAT_p1178"/>
<accession>F8JJD4</accession>
<dbReference type="PATRIC" id="fig|1003195.11.peg.1137"/>
<keyword evidence="6" id="KW-1185">Reference proteome</keyword>
<dbReference type="PROSITE" id="PS00211">
    <property type="entry name" value="ABC_TRANSPORTER_1"/>
    <property type="match status" value="1"/>
</dbReference>
<dbReference type="AlphaFoldDB" id="F8JJD4"/>
<dbReference type="PANTHER" id="PTHR42939:SF1">
    <property type="entry name" value="ABC TRANSPORTER ATP-BINDING PROTEIN ALBC-RELATED"/>
    <property type="match status" value="1"/>
</dbReference>
<accession>G8XGR9</accession>
<evidence type="ECO:0000313" key="5">
    <source>
        <dbReference type="EMBL" id="AEW98746.1"/>
    </source>
</evidence>
<organism evidence="5 6">
    <name type="scientific">Streptantibioticus cattleyicolor (strain ATCC 35852 / DSM 46488 / JCM 4925 / NBRC 14057 / NRRL 8057)</name>
    <name type="common">Streptomyces cattleya</name>
    <dbReference type="NCBI Taxonomy" id="1003195"/>
    <lineage>
        <taxon>Bacteria</taxon>
        <taxon>Bacillati</taxon>
        <taxon>Actinomycetota</taxon>
        <taxon>Actinomycetes</taxon>
        <taxon>Kitasatosporales</taxon>
        <taxon>Streptomycetaceae</taxon>
        <taxon>Streptantibioticus</taxon>
    </lineage>
</organism>
<dbReference type="InterPro" id="IPR027417">
    <property type="entry name" value="P-loop_NTPase"/>
</dbReference>
<dbReference type="KEGG" id="scy:SCATT_p05530"/>
<dbReference type="SMART" id="SM00382">
    <property type="entry name" value="AAA"/>
    <property type="match status" value="1"/>
</dbReference>
<geneLocation type="plasmid" evidence="5 6">
    <name>pSCATT</name>
</geneLocation>
<dbReference type="Gene3D" id="3.40.50.300">
    <property type="entry name" value="P-loop containing nucleotide triphosphate hydrolases"/>
    <property type="match status" value="1"/>
</dbReference>
<dbReference type="EMBL" id="CP003229">
    <property type="protein sequence ID" value="AEW98746.1"/>
    <property type="molecule type" value="Genomic_DNA"/>
</dbReference>
<dbReference type="HOGENOM" id="CLU_000604_1_2_11"/>
<dbReference type="InterPro" id="IPR051782">
    <property type="entry name" value="ABC_Transporter_VariousFunc"/>
</dbReference>
<dbReference type="InterPro" id="IPR003439">
    <property type="entry name" value="ABC_transporter-like_ATP-bd"/>
</dbReference>
<sequence length="308" mass="32498">MREPTARRTAVEAVGVGSRRRRKRVLDGCSFRIPTGRVCGVVGPNGAGKSTLLALAAGLLRPDEGTLRVFGAAPRDAVARAALAFVGQDKPLYHRFTVAALLRMGRDLNPGWRDDLAERMLDLPASALRTRVGALSGGERTRVALALALGKAPALLLLDEPLADLDPLARRHVMGVLLADAVERGTTVVMSSHVLAELDDVIDYLLLVDGGRIRLAGETDEILAAHRLLVGPAADGPPTGRVVESRVNGRQRTLLLRAPAADPGPAWQVDEPGLAELLLSYLRSPQAPPLLTPTADTTLGAGHPGVTA</sequence>
<evidence type="ECO:0000256" key="1">
    <source>
        <dbReference type="ARBA" id="ARBA00022448"/>
    </source>
</evidence>
<keyword evidence="3 5" id="KW-0067">ATP-binding</keyword>
<dbReference type="CDD" id="cd03230">
    <property type="entry name" value="ABC_DR_subfamily_A"/>
    <property type="match status" value="1"/>
</dbReference>
<keyword evidence="5" id="KW-0614">Plasmid</keyword>
<name>F8JJD4_STREN</name>
<evidence type="ECO:0000256" key="3">
    <source>
        <dbReference type="ARBA" id="ARBA00022840"/>
    </source>
</evidence>
<dbReference type="Pfam" id="PF00005">
    <property type="entry name" value="ABC_tran"/>
    <property type="match status" value="1"/>
</dbReference>
<dbReference type="OrthoDB" id="9804819at2"/>
<keyword evidence="2" id="KW-0547">Nucleotide-binding</keyword>
<keyword evidence="1" id="KW-0813">Transport</keyword>
<dbReference type="GO" id="GO:0016887">
    <property type="term" value="F:ATP hydrolysis activity"/>
    <property type="evidence" value="ECO:0007669"/>
    <property type="project" value="InterPro"/>
</dbReference>
<dbReference type="InterPro" id="IPR003593">
    <property type="entry name" value="AAA+_ATPase"/>
</dbReference>
<evidence type="ECO:0000256" key="2">
    <source>
        <dbReference type="ARBA" id="ARBA00022741"/>
    </source>
</evidence>
<dbReference type="SUPFAM" id="SSF52540">
    <property type="entry name" value="P-loop containing nucleoside triphosphate hydrolases"/>
    <property type="match status" value="1"/>
</dbReference>
<dbReference type="InterPro" id="IPR017871">
    <property type="entry name" value="ABC_transporter-like_CS"/>
</dbReference>
<evidence type="ECO:0000259" key="4">
    <source>
        <dbReference type="PROSITE" id="PS50893"/>
    </source>
</evidence>
<reference evidence="6" key="1">
    <citation type="submission" date="2011-12" db="EMBL/GenBank/DDBJ databases">
        <title>Complete genome sequence of Streptomyces cattleya strain DSM 46488.</title>
        <authorList>
            <person name="Ou H.-Y."/>
            <person name="Li P."/>
            <person name="Zhao C."/>
            <person name="O'Hagan D."/>
            <person name="Deng Z."/>
        </authorList>
    </citation>
    <scope>NUCLEOTIDE SEQUENCE [LARGE SCALE GENOMIC DNA]</scope>
    <source>
        <strain evidence="6">ATCC 35852 / DSM 46488 / JCM 4925 / NBRC 14057 / NRRL 8057</strain>
        <plasmid evidence="6">Plasmid pSCATT</plasmid>
    </source>
</reference>
<evidence type="ECO:0000313" key="6">
    <source>
        <dbReference type="Proteomes" id="UP000007842"/>
    </source>
</evidence>
<proteinExistence type="predicted"/>
<dbReference type="GO" id="GO:0005524">
    <property type="term" value="F:ATP binding"/>
    <property type="evidence" value="ECO:0007669"/>
    <property type="project" value="UniProtKB-KW"/>
</dbReference>
<dbReference type="PROSITE" id="PS50893">
    <property type="entry name" value="ABC_TRANSPORTER_2"/>
    <property type="match status" value="1"/>
</dbReference>
<dbReference type="PANTHER" id="PTHR42939">
    <property type="entry name" value="ABC TRANSPORTER ATP-BINDING PROTEIN ALBC-RELATED"/>
    <property type="match status" value="1"/>
</dbReference>